<evidence type="ECO:0000313" key="8">
    <source>
        <dbReference type="Proteomes" id="UP000031670"/>
    </source>
</evidence>
<keyword evidence="4" id="KW-0812">Transmembrane</keyword>
<dbReference type="Proteomes" id="UP000031670">
    <property type="component" value="Unassembled WGS sequence"/>
</dbReference>
<dbReference type="GO" id="GO:0015109">
    <property type="term" value="F:chromate transmembrane transporter activity"/>
    <property type="evidence" value="ECO:0007669"/>
    <property type="project" value="InterPro"/>
</dbReference>
<dbReference type="InterPro" id="IPR003370">
    <property type="entry name" value="Chromate_transpt"/>
</dbReference>
<dbReference type="PANTHER" id="PTHR33567">
    <property type="entry name" value="CHROMATE ION TRANSPORTER (EUROFUNG)"/>
    <property type="match status" value="1"/>
</dbReference>
<proteinExistence type="inferred from homology"/>
<dbReference type="EMBL" id="BBSA01000002">
    <property type="protein sequence ID" value="GAM61092.1"/>
    <property type="molecule type" value="Genomic_DNA"/>
</dbReference>
<keyword evidence="3" id="KW-1003">Cell membrane</keyword>
<dbReference type="PANTHER" id="PTHR33567:SF3">
    <property type="entry name" value="CHROMATE ION TRANSPORTER (EUROFUNG)"/>
    <property type="match status" value="1"/>
</dbReference>
<evidence type="ECO:0000256" key="6">
    <source>
        <dbReference type="ARBA" id="ARBA00023136"/>
    </source>
</evidence>
<dbReference type="GO" id="GO:0005886">
    <property type="term" value="C:plasma membrane"/>
    <property type="evidence" value="ECO:0007669"/>
    <property type="project" value="UniProtKB-SubCell"/>
</dbReference>
<evidence type="ECO:0000256" key="5">
    <source>
        <dbReference type="ARBA" id="ARBA00022989"/>
    </source>
</evidence>
<evidence type="ECO:0000256" key="3">
    <source>
        <dbReference type="ARBA" id="ARBA00022475"/>
    </source>
</evidence>
<name>A0A0B8P933_9VIBR</name>
<keyword evidence="6" id="KW-0472">Membrane</keyword>
<comment type="caution">
    <text evidence="7">The sequence shown here is derived from an EMBL/GenBank/DDBJ whole genome shotgun (WGS) entry which is preliminary data.</text>
</comment>
<comment type="subcellular location">
    <subcellularLocation>
        <location evidence="1">Cell membrane</location>
        <topology evidence="1">Multi-pass membrane protein</topology>
    </subcellularLocation>
</comment>
<dbReference type="Pfam" id="PF02417">
    <property type="entry name" value="Chromate_transp"/>
    <property type="match status" value="1"/>
</dbReference>
<protein>
    <submittedName>
        <fullName evidence="7">Chromate transport protein chrA</fullName>
    </submittedName>
</protein>
<organism evidence="7 8">
    <name type="scientific">Vibrio ishigakensis</name>
    <dbReference type="NCBI Taxonomy" id="1481914"/>
    <lineage>
        <taxon>Bacteria</taxon>
        <taxon>Pseudomonadati</taxon>
        <taxon>Pseudomonadota</taxon>
        <taxon>Gammaproteobacteria</taxon>
        <taxon>Vibrionales</taxon>
        <taxon>Vibrionaceae</taxon>
        <taxon>Vibrio</taxon>
    </lineage>
</organism>
<reference evidence="7 8" key="2">
    <citation type="submission" date="2015-01" db="EMBL/GenBank/DDBJ databases">
        <authorList>
            <consortium name="NBRP consortium"/>
            <person name="Sawabe T."/>
            <person name="Meirelles P."/>
            <person name="Feng G."/>
            <person name="Sayaka M."/>
            <person name="Hattori M."/>
            <person name="Ohkuma M."/>
        </authorList>
    </citation>
    <scope>NUCLEOTIDE SEQUENCE [LARGE SCALE GENOMIC DNA]</scope>
    <source>
        <strain evidence="7 8">JCM19232</strain>
    </source>
</reference>
<dbReference type="AlphaFoldDB" id="A0A0B8P933"/>
<keyword evidence="5" id="KW-1133">Transmembrane helix</keyword>
<evidence type="ECO:0000313" key="7">
    <source>
        <dbReference type="EMBL" id="GAM61092.1"/>
    </source>
</evidence>
<evidence type="ECO:0000256" key="1">
    <source>
        <dbReference type="ARBA" id="ARBA00004651"/>
    </source>
</evidence>
<comment type="similarity">
    <text evidence="2">Belongs to the chromate ion transporter (CHR) (TC 2.A.51) family.</text>
</comment>
<reference evidence="7 8" key="1">
    <citation type="submission" date="2015-01" db="EMBL/GenBank/DDBJ databases">
        <title>Vibrio sp. C5 JCM 19232 whole genome shotgun sequence.</title>
        <authorList>
            <person name="Sawabe T."/>
            <person name="Meirelles P."/>
            <person name="Feng G."/>
            <person name="Sayaka M."/>
            <person name="Hattori M."/>
            <person name="Ohkuma M."/>
        </authorList>
    </citation>
    <scope>NUCLEOTIDE SEQUENCE [LARGE SCALE GENOMIC DNA]</scope>
    <source>
        <strain evidence="7 8">JCM19232</strain>
    </source>
</reference>
<evidence type="ECO:0000256" key="2">
    <source>
        <dbReference type="ARBA" id="ARBA00005262"/>
    </source>
</evidence>
<gene>
    <name evidence="7" type="ORF">JCM19232_4034</name>
</gene>
<evidence type="ECO:0000256" key="4">
    <source>
        <dbReference type="ARBA" id="ARBA00022692"/>
    </source>
</evidence>
<accession>A0A0B8P933</accession>
<sequence>MFSIFKIFFALGWVSFGGPAAHIGYFRKTFVEQKKWLSDDEYAQLVALSQFLPGPGSSQVASPLATKKVAWVARSQLF</sequence>